<protein>
    <submittedName>
        <fullName evidence="3">Uncharacterized protein</fullName>
    </submittedName>
</protein>
<feature type="compositionally biased region" description="Basic and acidic residues" evidence="1">
    <location>
        <begin position="73"/>
        <end position="82"/>
    </location>
</feature>
<dbReference type="AlphaFoldDB" id="A0A9P6BA74"/>
<evidence type="ECO:0000313" key="4">
    <source>
        <dbReference type="Proteomes" id="UP000886523"/>
    </source>
</evidence>
<name>A0A9P6BA74_9AGAM</name>
<dbReference type="EMBL" id="MU128911">
    <property type="protein sequence ID" value="KAF9520451.1"/>
    <property type="molecule type" value="Genomic_DNA"/>
</dbReference>
<organism evidence="3 4">
    <name type="scientific">Hydnum rufescens UP504</name>
    <dbReference type="NCBI Taxonomy" id="1448309"/>
    <lineage>
        <taxon>Eukaryota</taxon>
        <taxon>Fungi</taxon>
        <taxon>Dikarya</taxon>
        <taxon>Basidiomycota</taxon>
        <taxon>Agaricomycotina</taxon>
        <taxon>Agaricomycetes</taxon>
        <taxon>Cantharellales</taxon>
        <taxon>Hydnaceae</taxon>
        <taxon>Hydnum</taxon>
    </lineage>
</organism>
<sequence length="413" mass="45068">MHFLLLHIGLSRWHLRAFLLPAIAGVELYLVDLTTEDPNDVNQDHTPAAAGVWSCKAYTNATRQPHGGTNARTVRDEGESHSATHPLRRMCGSLRSSLRENPLNDNTLKAHENPETHCCQRPMTGATPGKTWYHAPAAADMQPLSAAPECLAPTPSTYATRGKARRHTPALVGFLPLRNPHPKNAPTRPRRNTGARAAMQDPNVQLSATNAPRPQIRRCNDETNTAPHTCFGGSFPLRIRETPAKLCADEAPGETRGHAQPRKIPTLKYCATHLLQRVFSPSVKPDPKNALTTPAEIRECTAAQDPDRRVSASHGVPHTRLSGCGNIRMPPRLGQNTGACAAMRDPNTRPSATNAAPPTCFGRTSTTQYLTQQMHNDETSTVPRDGLGSLSVGGLSPYDFFSVFKLYYNGDKK</sequence>
<feature type="signal peptide" evidence="2">
    <location>
        <begin position="1"/>
        <end position="28"/>
    </location>
</feature>
<proteinExistence type="predicted"/>
<evidence type="ECO:0000256" key="2">
    <source>
        <dbReference type="SAM" id="SignalP"/>
    </source>
</evidence>
<reference evidence="3" key="1">
    <citation type="journal article" date="2020" name="Nat. Commun.">
        <title>Large-scale genome sequencing of mycorrhizal fungi provides insights into the early evolution of symbiotic traits.</title>
        <authorList>
            <person name="Miyauchi S."/>
            <person name="Kiss E."/>
            <person name="Kuo A."/>
            <person name="Drula E."/>
            <person name="Kohler A."/>
            <person name="Sanchez-Garcia M."/>
            <person name="Morin E."/>
            <person name="Andreopoulos B."/>
            <person name="Barry K.W."/>
            <person name="Bonito G."/>
            <person name="Buee M."/>
            <person name="Carver A."/>
            <person name="Chen C."/>
            <person name="Cichocki N."/>
            <person name="Clum A."/>
            <person name="Culley D."/>
            <person name="Crous P.W."/>
            <person name="Fauchery L."/>
            <person name="Girlanda M."/>
            <person name="Hayes R.D."/>
            <person name="Keri Z."/>
            <person name="LaButti K."/>
            <person name="Lipzen A."/>
            <person name="Lombard V."/>
            <person name="Magnuson J."/>
            <person name="Maillard F."/>
            <person name="Murat C."/>
            <person name="Nolan M."/>
            <person name="Ohm R.A."/>
            <person name="Pangilinan J."/>
            <person name="Pereira M.F."/>
            <person name="Perotto S."/>
            <person name="Peter M."/>
            <person name="Pfister S."/>
            <person name="Riley R."/>
            <person name="Sitrit Y."/>
            <person name="Stielow J.B."/>
            <person name="Szollosi G."/>
            <person name="Zifcakova L."/>
            <person name="Stursova M."/>
            <person name="Spatafora J.W."/>
            <person name="Tedersoo L."/>
            <person name="Vaario L.M."/>
            <person name="Yamada A."/>
            <person name="Yan M."/>
            <person name="Wang P."/>
            <person name="Xu J."/>
            <person name="Bruns T."/>
            <person name="Baldrian P."/>
            <person name="Vilgalys R."/>
            <person name="Dunand C."/>
            <person name="Henrissat B."/>
            <person name="Grigoriev I.V."/>
            <person name="Hibbett D."/>
            <person name="Nagy L.G."/>
            <person name="Martin F.M."/>
        </authorList>
    </citation>
    <scope>NUCLEOTIDE SEQUENCE</scope>
    <source>
        <strain evidence="3">UP504</strain>
    </source>
</reference>
<accession>A0A9P6BA74</accession>
<keyword evidence="4" id="KW-1185">Reference proteome</keyword>
<gene>
    <name evidence="3" type="ORF">BS47DRAFT_1357311</name>
</gene>
<evidence type="ECO:0000313" key="3">
    <source>
        <dbReference type="EMBL" id="KAF9520451.1"/>
    </source>
</evidence>
<feature type="region of interest" description="Disordered" evidence="1">
    <location>
        <begin position="63"/>
        <end position="84"/>
    </location>
</feature>
<dbReference type="Proteomes" id="UP000886523">
    <property type="component" value="Unassembled WGS sequence"/>
</dbReference>
<feature type="region of interest" description="Disordered" evidence="1">
    <location>
        <begin position="304"/>
        <end position="328"/>
    </location>
</feature>
<feature type="chain" id="PRO_5040271450" evidence="2">
    <location>
        <begin position="29"/>
        <end position="413"/>
    </location>
</feature>
<keyword evidence="2" id="KW-0732">Signal</keyword>
<feature type="region of interest" description="Disordered" evidence="1">
    <location>
        <begin position="174"/>
        <end position="195"/>
    </location>
</feature>
<comment type="caution">
    <text evidence="3">The sequence shown here is derived from an EMBL/GenBank/DDBJ whole genome shotgun (WGS) entry which is preliminary data.</text>
</comment>
<evidence type="ECO:0000256" key="1">
    <source>
        <dbReference type="SAM" id="MobiDB-lite"/>
    </source>
</evidence>